<dbReference type="AlphaFoldDB" id="A0A069CU14"/>
<name>A0A069CU14_WEIOS</name>
<feature type="transmembrane region" description="Helical" evidence="1">
    <location>
        <begin position="6"/>
        <end position="26"/>
    </location>
</feature>
<reference evidence="3" key="1">
    <citation type="journal article" date="2014" name="Genome Announc.">
        <title>Draft genome sequence of Weissella oryzae SG25T, isolated from fermented rice grains.</title>
        <authorList>
            <person name="Tanizawa Y."/>
            <person name="Fujisawa T."/>
            <person name="Mochizuki T."/>
            <person name="Kaminuma E."/>
            <person name="Suzuki Y."/>
            <person name="Nakamura Y."/>
            <person name="Tohno M."/>
        </authorList>
    </citation>
    <scope>NUCLEOTIDE SEQUENCE [LARGE SCALE GENOMIC DNA]</scope>
    <source>
        <strain evidence="3">DSM 25784 / JCM 18191 / LMG 30913 / SG25</strain>
    </source>
</reference>
<evidence type="ECO:0008006" key="4">
    <source>
        <dbReference type="Google" id="ProtNLM"/>
    </source>
</evidence>
<dbReference type="OrthoDB" id="9796381at2"/>
<proteinExistence type="predicted"/>
<organism evidence="2 3">
    <name type="scientific">Weissella oryzae (strain DSM 25784 / JCM 18191 / LMG 30913 / SG25)</name>
    <dbReference type="NCBI Taxonomy" id="1329250"/>
    <lineage>
        <taxon>Bacteria</taxon>
        <taxon>Bacillati</taxon>
        <taxon>Bacillota</taxon>
        <taxon>Bacilli</taxon>
        <taxon>Lactobacillales</taxon>
        <taxon>Lactobacillaceae</taxon>
        <taxon>Weissella</taxon>
    </lineage>
</organism>
<protein>
    <recommendedName>
        <fullName evidence="4">Phage holin</fullName>
    </recommendedName>
</protein>
<keyword evidence="1" id="KW-0472">Membrane</keyword>
<evidence type="ECO:0000256" key="1">
    <source>
        <dbReference type="SAM" id="Phobius"/>
    </source>
</evidence>
<evidence type="ECO:0000313" key="3">
    <source>
        <dbReference type="Proteomes" id="UP000030643"/>
    </source>
</evidence>
<keyword evidence="1" id="KW-0812">Transmembrane</keyword>
<keyword evidence="3" id="KW-1185">Reference proteome</keyword>
<accession>A0A069CU14</accession>
<dbReference type="RefSeq" id="WP_052348547.1">
    <property type="nucleotide sequence ID" value="NZ_DF820489.1"/>
</dbReference>
<dbReference type="STRING" id="1329250.WOSG25_061240"/>
<keyword evidence="1" id="KW-1133">Transmembrane helix</keyword>
<dbReference type="Proteomes" id="UP000030643">
    <property type="component" value="Unassembled WGS sequence"/>
</dbReference>
<dbReference type="EMBL" id="DF820489">
    <property type="protein sequence ID" value="GAK30994.1"/>
    <property type="molecule type" value="Genomic_DNA"/>
</dbReference>
<sequence>MKNNLTDILFFLYNSGMLTAVALFAIKAIKAHTKNQNLLMLATWAQQAITWADNQTGENIGLATTFIQKRLAANNLQGRFSDEQIKAVLLKANKTIKEEA</sequence>
<gene>
    <name evidence="2" type="ORF">WOSG25_061240</name>
</gene>
<evidence type="ECO:0000313" key="2">
    <source>
        <dbReference type="EMBL" id="GAK30994.1"/>
    </source>
</evidence>